<feature type="repeat" description="WD" evidence="3">
    <location>
        <begin position="133"/>
        <end position="180"/>
    </location>
</feature>
<dbReference type="InterPro" id="IPR036322">
    <property type="entry name" value="WD40_repeat_dom_sf"/>
</dbReference>
<keyword evidence="1 3" id="KW-0853">WD repeat</keyword>
<sequence length="439" mass="49892">MGNPFSTEVSSTQSPLVSLNFNQSPEKLFVFKIRLSEEEKILAIIKYWLRILNIKLGWIHEFDKLVINYAITFILFDLFHSSSQLINTFTGHTGIVWSIDYSIFDDNQFICSGSSDKTVRVFDVQNNKQVQSFNGHTDSVNSVKFSPYHYHNYRQNVICSSSSDNTIRFWDFKYNQQLQLFEGYTSGVGGIEFSPFNCGRYLCSGLRDNTIRLWDVETHKSLHVFNGHDYSVWCVAISPLQSNNNNDNKSNNIGVIGGNGYTICSGSVDNTIRIWDIETTKQVIVFKGHKHWIRSVKYGSNELGNIGCANTILSGSNDKSVRLWDIRSNKQIQLFNGHTSAVASVEYSPFIIKNNDEIVGGNSNVICSGSWDTTIQFWDIRSNKNELFVLKGDHMEDTAIISLKFASLKKREDYGQKSNDGCGVHLYYGSWRGPIRAWG</sequence>
<gene>
    <name evidence="4" type="ORF">RFI_04019</name>
</gene>
<evidence type="ECO:0000256" key="2">
    <source>
        <dbReference type="ARBA" id="ARBA00022737"/>
    </source>
</evidence>
<reference evidence="4 5" key="1">
    <citation type="journal article" date="2013" name="Curr. Biol.">
        <title>The Genome of the Foraminiferan Reticulomyxa filosa.</title>
        <authorList>
            <person name="Glockner G."/>
            <person name="Hulsmann N."/>
            <person name="Schleicher M."/>
            <person name="Noegel A.A."/>
            <person name="Eichinger L."/>
            <person name="Gallinger C."/>
            <person name="Pawlowski J."/>
            <person name="Sierra R."/>
            <person name="Euteneuer U."/>
            <person name="Pillet L."/>
            <person name="Moustafa A."/>
            <person name="Platzer M."/>
            <person name="Groth M."/>
            <person name="Szafranski K."/>
            <person name="Schliwa M."/>
        </authorList>
    </citation>
    <scope>NUCLEOTIDE SEQUENCE [LARGE SCALE GENOMIC DNA]</scope>
</reference>
<name>X6P4P0_RETFI</name>
<dbReference type="EMBL" id="ASPP01003687">
    <property type="protein sequence ID" value="ETO33088.1"/>
    <property type="molecule type" value="Genomic_DNA"/>
</dbReference>
<dbReference type="PANTHER" id="PTHR19848:SF8">
    <property type="entry name" value="F-BOX AND WD REPEAT DOMAIN CONTAINING 7"/>
    <property type="match status" value="1"/>
</dbReference>
<keyword evidence="5" id="KW-1185">Reference proteome</keyword>
<dbReference type="PROSITE" id="PS50294">
    <property type="entry name" value="WD_REPEATS_REGION"/>
    <property type="match status" value="3"/>
</dbReference>
<evidence type="ECO:0000313" key="4">
    <source>
        <dbReference type="EMBL" id="ETO33088.1"/>
    </source>
</evidence>
<protein>
    <submittedName>
        <fullName evidence="4">WD-40 repeat protein</fullName>
    </submittedName>
</protein>
<dbReference type="Pfam" id="PF00400">
    <property type="entry name" value="WD40"/>
    <property type="match status" value="6"/>
</dbReference>
<dbReference type="PRINTS" id="PR00320">
    <property type="entry name" value="GPROTEINBRPT"/>
</dbReference>
<feature type="repeat" description="WD" evidence="3">
    <location>
        <begin position="286"/>
        <end position="334"/>
    </location>
</feature>
<dbReference type="PANTHER" id="PTHR19848">
    <property type="entry name" value="WD40 REPEAT PROTEIN"/>
    <property type="match status" value="1"/>
</dbReference>
<dbReference type="SMART" id="SM00320">
    <property type="entry name" value="WD40"/>
    <property type="match status" value="6"/>
</dbReference>
<accession>X6P4P0</accession>
<dbReference type="InterPro" id="IPR019775">
    <property type="entry name" value="WD40_repeat_CS"/>
</dbReference>
<dbReference type="AlphaFoldDB" id="X6P4P0"/>
<comment type="caution">
    <text evidence="4">The sequence shown here is derived from an EMBL/GenBank/DDBJ whole genome shotgun (WGS) entry which is preliminary data.</text>
</comment>
<keyword evidence="2" id="KW-0677">Repeat</keyword>
<dbReference type="InterPro" id="IPR015943">
    <property type="entry name" value="WD40/YVTN_repeat-like_dom_sf"/>
</dbReference>
<dbReference type="Gene3D" id="2.130.10.10">
    <property type="entry name" value="YVTN repeat-like/Quinoprotein amine dehydrogenase"/>
    <property type="match status" value="2"/>
</dbReference>
<dbReference type="Proteomes" id="UP000023152">
    <property type="component" value="Unassembled WGS sequence"/>
</dbReference>
<dbReference type="InterPro" id="IPR020472">
    <property type="entry name" value="WD40_PAC1"/>
</dbReference>
<dbReference type="PROSITE" id="PS00678">
    <property type="entry name" value="WD_REPEATS_1"/>
    <property type="match status" value="5"/>
</dbReference>
<dbReference type="InterPro" id="IPR001680">
    <property type="entry name" value="WD40_rpt"/>
</dbReference>
<feature type="repeat" description="WD" evidence="3">
    <location>
        <begin position="259"/>
        <end position="285"/>
    </location>
</feature>
<feature type="repeat" description="WD" evidence="3">
    <location>
        <begin position="89"/>
        <end position="132"/>
    </location>
</feature>
<dbReference type="CDD" id="cd00200">
    <property type="entry name" value="WD40"/>
    <property type="match status" value="1"/>
</dbReference>
<evidence type="ECO:0000313" key="5">
    <source>
        <dbReference type="Proteomes" id="UP000023152"/>
    </source>
</evidence>
<evidence type="ECO:0000256" key="3">
    <source>
        <dbReference type="PROSITE-ProRule" id="PRU00221"/>
    </source>
</evidence>
<feature type="repeat" description="WD" evidence="3">
    <location>
        <begin position="335"/>
        <end position="388"/>
    </location>
</feature>
<organism evidence="4 5">
    <name type="scientific">Reticulomyxa filosa</name>
    <dbReference type="NCBI Taxonomy" id="46433"/>
    <lineage>
        <taxon>Eukaryota</taxon>
        <taxon>Sar</taxon>
        <taxon>Rhizaria</taxon>
        <taxon>Retaria</taxon>
        <taxon>Foraminifera</taxon>
        <taxon>Monothalamids</taxon>
        <taxon>Reticulomyxidae</taxon>
        <taxon>Reticulomyxa</taxon>
    </lineage>
</organism>
<dbReference type="SUPFAM" id="SSF50978">
    <property type="entry name" value="WD40 repeat-like"/>
    <property type="match status" value="1"/>
</dbReference>
<proteinExistence type="predicted"/>
<evidence type="ECO:0000256" key="1">
    <source>
        <dbReference type="ARBA" id="ARBA00022574"/>
    </source>
</evidence>
<dbReference type="PROSITE" id="PS50082">
    <property type="entry name" value="WD_REPEATS_2"/>
    <property type="match status" value="6"/>
</dbReference>
<feature type="repeat" description="WD" evidence="3">
    <location>
        <begin position="181"/>
        <end position="224"/>
    </location>
</feature>